<dbReference type="InterPro" id="IPR037294">
    <property type="entry name" value="ABC_BtuC-like"/>
</dbReference>
<feature type="transmembrane region" description="Helical" evidence="8">
    <location>
        <begin position="609"/>
        <end position="627"/>
    </location>
</feature>
<keyword evidence="3" id="KW-0813">Transport</keyword>
<dbReference type="GO" id="GO:0005886">
    <property type="term" value="C:plasma membrane"/>
    <property type="evidence" value="ECO:0007669"/>
    <property type="project" value="UniProtKB-SubCell"/>
</dbReference>
<name>A0A060DTH7_9PROT</name>
<feature type="transmembrane region" description="Helical" evidence="8">
    <location>
        <begin position="275"/>
        <end position="297"/>
    </location>
</feature>
<dbReference type="Proteomes" id="UP000027186">
    <property type="component" value="Plasmid AbAZ39_p3"/>
</dbReference>
<dbReference type="GO" id="GO:0022857">
    <property type="term" value="F:transmembrane transporter activity"/>
    <property type="evidence" value="ECO:0007669"/>
    <property type="project" value="InterPro"/>
</dbReference>
<dbReference type="InterPro" id="IPR000522">
    <property type="entry name" value="ABC_transptr_permease_BtuC"/>
</dbReference>
<keyword evidence="6 8" id="KW-1133">Transmembrane helix</keyword>
<feature type="transmembrane region" description="Helical" evidence="8">
    <location>
        <begin position="521"/>
        <end position="544"/>
    </location>
</feature>
<dbReference type="PANTHER" id="PTHR30472:SF37">
    <property type="entry name" value="FE(3+) DICITRATE TRANSPORT SYSTEM PERMEASE PROTEIN FECD-RELATED"/>
    <property type="match status" value="1"/>
</dbReference>
<feature type="transmembrane region" description="Helical" evidence="8">
    <location>
        <begin position="448"/>
        <end position="467"/>
    </location>
</feature>
<feature type="transmembrane region" description="Helical" evidence="8">
    <location>
        <begin position="422"/>
        <end position="442"/>
    </location>
</feature>
<feature type="transmembrane region" description="Helical" evidence="8">
    <location>
        <begin position="142"/>
        <end position="163"/>
    </location>
</feature>
<feature type="transmembrane region" description="Helical" evidence="8">
    <location>
        <begin position="479"/>
        <end position="501"/>
    </location>
</feature>
<keyword evidence="4" id="KW-1003">Cell membrane</keyword>
<proteinExistence type="inferred from homology"/>
<evidence type="ECO:0000313" key="11">
    <source>
        <dbReference type="Proteomes" id="UP000027186"/>
    </source>
</evidence>
<evidence type="ECO:0000256" key="1">
    <source>
        <dbReference type="ARBA" id="ARBA00004651"/>
    </source>
</evidence>
<feature type="transmembrane region" description="Helical" evidence="8">
    <location>
        <begin position="235"/>
        <end position="263"/>
    </location>
</feature>
<evidence type="ECO:0000256" key="7">
    <source>
        <dbReference type="ARBA" id="ARBA00023136"/>
    </source>
</evidence>
<geneLocation type="plasmid" evidence="10 11">
    <name>AbAZ39_p3</name>
</geneLocation>
<feature type="transmembrane region" description="Helical" evidence="8">
    <location>
        <begin position="88"/>
        <end position="111"/>
    </location>
</feature>
<sequence length="662" mass="66976">MAERMAVNRILLWSGLALAAAALSAWQIAGHAAAPSMPLPPDAAWLDGVILYHSVLPRIAVALVAGAALGLSGLLLQRVLRNPLAEPSTLGVSAGAQLALTLGMLYAPALMDGAREGVALAGGLAAVGLILAMTWRRGLEPVAVVLAGMMVALTATMGSAALILANGEYLFSIFIWGGGALAQQSWGPTLTLAVRLAIGAAAAVLLMRPLAILGLDDASARSLGVALNATRFGVIGVAVWLAASVTAEVGVIGFVGLAAPALAHLSGARTQGQRLIAAPLIGALLLWLTDGLVQLLAGVDGERVPTGAATALLGGPLLLWLLPRLRMFEWPSLNSRPAPSRRSPHPYRLIALFAVLGAVAVGLALTVGYGPGGWTLSTGPLLDTLLGWRGPRVAVAAAAGAMLAAAGMLLQRVTANPLASPEILGVGTGAGVGLTAALFLVAAPGFGLQLAASAAGAVLTLAAMLALSLRAGFGPERLLLAGIAMSALCSAVLTAVIATGTPQAFALLRWLSGSTNEAGPGDAWFCAGVAVLLLATLPLTAKWLEILPLGDVTARAVGLPVQRCRVLLVLLAGLLTAAAALFVGPLSFIGLIAPHLARLAGLGRPLQQGIGAVFIGAGLMVVSDWLARTVAFPYQLPLGLFAALLAGPYLVWLLGRSNARSH</sequence>
<feature type="transmembrane region" description="Helical" evidence="8">
    <location>
        <begin position="56"/>
        <end position="76"/>
    </location>
</feature>
<feature type="transmembrane region" description="Helical" evidence="8">
    <location>
        <begin position="390"/>
        <end position="410"/>
    </location>
</feature>
<dbReference type="EMBL" id="CP007796">
    <property type="protein sequence ID" value="AIB15975.1"/>
    <property type="molecule type" value="Genomic_DNA"/>
</dbReference>
<dbReference type="PANTHER" id="PTHR30472">
    <property type="entry name" value="FERRIC ENTEROBACTIN TRANSPORT SYSTEM PERMEASE PROTEIN"/>
    <property type="match status" value="1"/>
</dbReference>
<dbReference type="GO" id="GO:0033214">
    <property type="term" value="P:siderophore-iron import into cell"/>
    <property type="evidence" value="ECO:0007669"/>
    <property type="project" value="TreeGrafter"/>
</dbReference>
<feature type="signal peptide" evidence="9">
    <location>
        <begin position="1"/>
        <end position="19"/>
    </location>
</feature>
<keyword evidence="9" id="KW-0732">Signal</keyword>
<comment type="similarity">
    <text evidence="2">Belongs to the binding-protein-dependent transport system permease family. FecCD subfamily.</text>
</comment>
<dbReference type="SUPFAM" id="SSF81345">
    <property type="entry name" value="ABC transporter involved in vitamin B12 uptake, BtuC"/>
    <property type="match status" value="2"/>
</dbReference>
<dbReference type="RefSeq" id="WP_247881780.1">
    <property type="nucleotide sequence ID" value="NZ_CP007796.1"/>
</dbReference>
<evidence type="ECO:0000256" key="6">
    <source>
        <dbReference type="ARBA" id="ARBA00022989"/>
    </source>
</evidence>
<feature type="transmembrane region" description="Helical" evidence="8">
    <location>
        <begin position="193"/>
        <end position="215"/>
    </location>
</feature>
<feature type="transmembrane region" description="Helical" evidence="8">
    <location>
        <begin position="303"/>
        <end position="322"/>
    </location>
</feature>
<dbReference type="CDD" id="cd06550">
    <property type="entry name" value="TM_ABC_iron-siderophores_like"/>
    <property type="match status" value="2"/>
</dbReference>
<reference evidence="10 11" key="1">
    <citation type="journal article" date="2014" name="Genome Announc.">
        <title>Complete Genome Sequence of the Model Rhizosphere Strain Azospirillum brasilense Az39, Successfully Applied in Agriculture.</title>
        <authorList>
            <person name="Rivera D."/>
            <person name="Revale S."/>
            <person name="Molina R."/>
            <person name="Gualpa J."/>
            <person name="Puente M."/>
            <person name="Maroniche G."/>
            <person name="Paris G."/>
            <person name="Baker D."/>
            <person name="Clavijo B."/>
            <person name="McLay K."/>
            <person name="Spaepen S."/>
            <person name="Perticari A."/>
            <person name="Vazquez M."/>
            <person name="Wisniewski-Dye F."/>
            <person name="Watkins C."/>
            <person name="Martinez-Abarca F."/>
            <person name="Vanderleyden J."/>
            <person name="Cassan F."/>
        </authorList>
    </citation>
    <scope>NUCLEOTIDE SEQUENCE [LARGE SCALE GENOMIC DNA]</scope>
    <source>
        <strain evidence="10 11">Az39</strain>
        <plasmid evidence="10">AbAZ39_p3</plasmid>
    </source>
</reference>
<evidence type="ECO:0000313" key="10">
    <source>
        <dbReference type="EMBL" id="AIB15975.1"/>
    </source>
</evidence>
<dbReference type="AlphaFoldDB" id="A0A060DTH7"/>
<feature type="transmembrane region" description="Helical" evidence="8">
    <location>
        <begin position="349"/>
        <end position="370"/>
    </location>
</feature>
<keyword evidence="7 8" id="KW-0472">Membrane</keyword>
<feature type="chain" id="PRO_5001583115" evidence="9">
    <location>
        <begin position="20"/>
        <end position="662"/>
    </location>
</feature>
<dbReference type="Gene3D" id="1.10.3470.10">
    <property type="entry name" value="ABC transporter involved in vitamin B12 uptake, BtuC"/>
    <property type="match status" value="2"/>
</dbReference>
<keyword evidence="10" id="KW-0614">Plasmid</keyword>
<evidence type="ECO:0000256" key="2">
    <source>
        <dbReference type="ARBA" id="ARBA00007935"/>
    </source>
</evidence>
<dbReference type="NCBIfam" id="NF007866">
    <property type="entry name" value="PRK10577.1-2"/>
    <property type="match status" value="1"/>
</dbReference>
<feature type="transmembrane region" description="Helical" evidence="8">
    <location>
        <begin position="565"/>
        <end position="589"/>
    </location>
</feature>
<keyword evidence="5 8" id="KW-0812">Transmembrane</keyword>
<evidence type="ECO:0000256" key="8">
    <source>
        <dbReference type="SAM" id="Phobius"/>
    </source>
</evidence>
<evidence type="ECO:0000256" key="9">
    <source>
        <dbReference type="SAM" id="SignalP"/>
    </source>
</evidence>
<protein>
    <submittedName>
        <fullName evidence="10">Iron ABC transporter</fullName>
    </submittedName>
</protein>
<dbReference type="Pfam" id="PF01032">
    <property type="entry name" value="FecCD"/>
    <property type="match status" value="2"/>
</dbReference>
<evidence type="ECO:0000256" key="4">
    <source>
        <dbReference type="ARBA" id="ARBA00022475"/>
    </source>
</evidence>
<evidence type="ECO:0000256" key="3">
    <source>
        <dbReference type="ARBA" id="ARBA00022448"/>
    </source>
</evidence>
<gene>
    <name evidence="10" type="ORF">ABAZ39_29405</name>
</gene>
<feature type="transmembrane region" description="Helical" evidence="8">
    <location>
        <begin position="634"/>
        <end position="655"/>
    </location>
</feature>
<accession>A0A060DTH7</accession>
<feature type="transmembrane region" description="Helical" evidence="8">
    <location>
        <begin position="117"/>
        <end position="135"/>
    </location>
</feature>
<organism evidence="10 11">
    <name type="scientific">Azospirillum argentinense</name>
    <dbReference type="NCBI Taxonomy" id="2970906"/>
    <lineage>
        <taxon>Bacteria</taxon>
        <taxon>Pseudomonadati</taxon>
        <taxon>Pseudomonadota</taxon>
        <taxon>Alphaproteobacteria</taxon>
        <taxon>Rhodospirillales</taxon>
        <taxon>Azospirillaceae</taxon>
        <taxon>Azospirillum</taxon>
    </lineage>
</organism>
<dbReference type="KEGG" id="abq:ABAZ39_29405"/>
<comment type="subcellular location">
    <subcellularLocation>
        <location evidence="1">Cell membrane</location>
        <topology evidence="1">Multi-pass membrane protein</topology>
    </subcellularLocation>
</comment>
<evidence type="ECO:0000256" key="5">
    <source>
        <dbReference type="ARBA" id="ARBA00022692"/>
    </source>
</evidence>